<proteinExistence type="predicted"/>
<accession>A0A8J2XUI7</accession>
<protein>
    <submittedName>
        <fullName evidence="2">Uncharacterized protein</fullName>
    </submittedName>
</protein>
<reference evidence="2" key="2">
    <citation type="submission" date="2020-09" db="EMBL/GenBank/DDBJ databases">
        <authorList>
            <person name="Sun Q."/>
            <person name="Zhou Y."/>
        </authorList>
    </citation>
    <scope>NUCLEOTIDE SEQUENCE</scope>
    <source>
        <strain evidence="2">CGMCC 1.15448</strain>
    </source>
</reference>
<dbReference type="EMBL" id="BMJC01000009">
    <property type="protein sequence ID" value="GGB26192.1"/>
    <property type="molecule type" value="Genomic_DNA"/>
</dbReference>
<feature type="region of interest" description="Disordered" evidence="1">
    <location>
        <begin position="251"/>
        <end position="325"/>
    </location>
</feature>
<name>A0A8J2XUI7_9BACT</name>
<feature type="compositionally biased region" description="Basic and acidic residues" evidence="1">
    <location>
        <begin position="278"/>
        <end position="288"/>
    </location>
</feature>
<organism evidence="2 3">
    <name type="scientific">Puia dinghuensis</name>
    <dbReference type="NCBI Taxonomy" id="1792502"/>
    <lineage>
        <taxon>Bacteria</taxon>
        <taxon>Pseudomonadati</taxon>
        <taxon>Bacteroidota</taxon>
        <taxon>Chitinophagia</taxon>
        <taxon>Chitinophagales</taxon>
        <taxon>Chitinophagaceae</taxon>
        <taxon>Puia</taxon>
    </lineage>
</organism>
<evidence type="ECO:0000256" key="1">
    <source>
        <dbReference type="SAM" id="MobiDB-lite"/>
    </source>
</evidence>
<dbReference type="AlphaFoldDB" id="A0A8J2XUI7"/>
<evidence type="ECO:0000313" key="3">
    <source>
        <dbReference type="Proteomes" id="UP000607559"/>
    </source>
</evidence>
<reference evidence="2" key="1">
    <citation type="journal article" date="2014" name="Int. J. Syst. Evol. Microbiol.">
        <title>Complete genome sequence of Corynebacterium casei LMG S-19264T (=DSM 44701T), isolated from a smear-ripened cheese.</title>
        <authorList>
            <consortium name="US DOE Joint Genome Institute (JGI-PGF)"/>
            <person name="Walter F."/>
            <person name="Albersmeier A."/>
            <person name="Kalinowski J."/>
            <person name="Ruckert C."/>
        </authorList>
    </citation>
    <scope>NUCLEOTIDE SEQUENCE</scope>
    <source>
        <strain evidence="2">CGMCC 1.15448</strain>
    </source>
</reference>
<keyword evidence="3" id="KW-1185">Reference proteome</keyword>
<comment type="caution">
    <text evidence="2">The sequence shown here is derived from an EMBL/GenBank/DDBJ whole genome shotgun (WGS) entry which is preliminary data.</text>
</comment>
<sequence length="325" mass="35855">MLDSVNLAGFEGMYDNVIKAGIMRGDREITFDPPAHKKYGEGEIMVWEPKMAEGKTPGLYNFNGYIARLFHGDEEVASQFITNFKTKGMTLDQSYTALNGGTVLHSDWDTDKDVKRMVFTRLDLSQTKPDGQHPIIRVNAERVNLGALISNEDIVGNSAQKERYLADLQTGKPIYLQVREKVEGETRQAPVFLMLDLKTTKEMTMFVIDPTGEKKREHVEPVMQRTMTKTEGLEVSQENALPAGIIRSLNGQKNEVSPEGTKQALSPDALLKKFNSGKKAEEANKDESLGGGKKSGPEAAKLPDNVKPLLDPNKKTSGGTGKKVA</sequence>
<evidence type="ECO:0000313" key="2">
    <source>
        <dbReference type="EMBL" id="GGB26192.1"/>
    </source>
</evidence>
<gene>
    <name evidence="2" type="ORF">GCM10011511_57710</name>
</gene>
<dbReference type="Proteomes" id="UP000607559">
    <property type="component" value="Unassembled WGS sequence"/>
</dbReference>